<reference evidence="5" key="1">
    <citation type="journal article" date="2020" name="mSystems">
        <title>Genome- and Community-Level Interaction Insights into Carbon Utilization and Element Cycling Functions of Hydrothermarchaeota in Hydrothermal Sediment.</title>
        <authorList>
            <person name="Zhou Z."/>
            <person name="Liu Y."/>
            <person name="Xu W."/>
            <person name="Pan J."/>
            <person name="Luo Z.H."/>
            <person name="Li M."/>
        </authorList>
    </citation>
    <scope>NUCLEOTIDE SEQUENCE [LARGE SCALE GENOMIC DNA]</scope>
    <source>
        <strain evidence="5">SpSt-500</strain>
    </source>
</reference>
<evidence type="ECO:0000256" key="2">
    <source>
        <dbReference type="ARBA" id="ARBA00023125"/>
    </source>
</evidence>
<organism evidence="5">
    <name type="scientific">Ignavibacterium album</name>
    <dbReference type="NCBI Taxonomy" id="591197"/>
    <lineage>
        <taxon>Bacteria</taxon>
        <taxon>Pseudomonadati</taxon>
        <taxon>Ignavibacteriota</taxon>
        <taxon>Ignavibacteria</taxon>
        <taxon>Ignavibacteriales</taxon>
        <taxon>Ignavibacteriaceae</taxon>
        <taxon>Ignavibacterium</taxon>
    </lineage>
</organism>
<evidence type="ECO:0000259" key="4">
    <source>
        <dbReference type="PROSITE" id="PS50987"/>
    </source>
</evidence>
<name>A0A832G6X6_9BACT</name>
<dbReference type="CDD" id="cd00090">
    <property type="entry name" value="HTH_ARSR"/>
    <property type="match status" value="1"/>
</dbReference>
<keyword evidence="1" id="KW-0805">Transcription regulation</keyword>
<dbReference type="Pfam" id="PF12840">
    <property type="entry name" value="HTH_20"/>
    <property type="match status" value="1"/>
</dbReference>
<dbReference type="GO" id="GO:0003677">
    <property type="term" value="F:DNA binding"/>
    <property type="evidence" value="ECO:0007669"/>
    <property type="project" value="UniProtKB-KW"/>
</dbReference>
<dbReference type="EMBL" id="DSVI01000008">
    <property type="protein sequence ID" value="HGT47935.1"/>
    <property type="molecule type" value="Genomic_DNA"/>
</dbReference>
<dbReference type="PANTHER" id="PTHR33154">
    <property type="entry name" value="TRANSCRIPTIONAL REGULATOR, ARSR FAMILY"/>
    <property type="match status" value="1"/>
</dbReference>
<protein>
    <submittedName>
        <fullName evidence="5">Transcriptional regulator</fullName>
    </submittedName>
</protein>
<accession>A0A832G6X6</accession>
<evidence type="ECO:0000256" key="3">
    <source>
        <dbReference type="ARBA" id="ARBA00023163"/>
    </source>
</evidence>
<dbReference type="NCBIfam" id="NF033788">
    <property type="entry name" value="HTH_metalloreg"/>
    <property type="match status" value="1"/>
</dbReference>
<dbReference type="InterPro" id="IPR051081">
    <property type="entry name" value="HTH_MetalResp_TranReg"/>
</dbReference>
<evidence type="ECO:0000313" key="5">
    <source>
        <dbReference type="EMBL" id="HGT47935.1"/>
    </source>
</evidence>
<sequence length="92" mass="10492">MPKDSKKIVKIAKALADENRFKIFTTISEKGEIACKEITSLFNLTQPTISHHLKVLMESGLIDFRKEGQWSYFFVNKEALDEYLSSLAKHGS</sequence>
<dbReference type="SMART" id="SM00418">
    <property type="entry name" value="HTH_ARSR"/>
    <property type="match status" value="1"/>
</dbReference>
<feature type="domain" description="HTH arsR-type" evidence="4">
    <location>
        <begin position="1"/>
        <end position="92"/>
    </location>
</feature>
<dbReference type="InterPro" id="IPR036390">
    <property type="entry name" value="WH_DNA-bd_sf"/>
</dbReference>
<dbReference type="Gene3D" id="1.10.10.10">
    <property type="entry name" value="Winged helix-like DNA-binding domain superfamily/Winged helix DNA-binding domain"/>
    <property type="match status" value="1"/>
</dbReference>
<dbReference type="InterPro" id="IPR011991">
    <property type="entry name" value="ArsR-like_HTH"/>
</dbReference>
<keyword evidence="3" id="KW-0804">Transcription</keyword>
<dbReference type="SUPFAM" id="SSF46785">
    <property type="entry name" value="Winged helix' DNA-binding domain"/>
    <property type="match status" value="1"/>
</dbReference>
<evidence type="ECO:0000256" key="1">
    <source>
        <dbReference type="ARBA" id="ARBA00023015"/>
    </source>
</evidence>
<comment type="caution">
    <text evidence="5">The sequence shown here is derived from an EMBL/GenBank/DDBJ whole genome shotgun (WGS) entry which is preliminary data.</text>
</comment>
<dbReference type="AlphaFoldDB" id="A0A832G6X6"/>
<dbReference type="PROSITE" id="PS50987">
    <property type="entry name" value="HTH_ARSR_2"/>
    <property type="match status" value="1"/>
</dbReference>
<dbReference type="PANTHER" id="PTHR33154:SF33">
    <property type="entry name" value="TRANSCRIPTIONAL REPRESSOR SDPR"/>
    <property type="match status" value="1"/>
</dbReference>
<dbReference type="InterPro" id="IPR001845">
    <property type="entry name" value="HTH_ArsR_DNA-bd_dom"/>
</dbReference>
<dbReference type="GO" id="GO:0003700">
    <property type="term" value="F:DNA-binding transcription factor activity"/>
    <property type="evidence" value="ECO:0007669"/>
    <property type="project" value="InterPro"/>
</dbReference>
<keyword evidence="2" id="KW-0238">DNA-binding</keyword>
<dbReference type="InterPro" id="IPR036388">
    <property type="entry name" value="WH-like_DNA-bd_sf"/>
</dbReference>
<gene>
    <name evidence="5" type="ORF">ENS56_07865</name>
</gene>
<dbReference type="PRINTS" id="PR00778">
    <property type="entry name" value="HTHARSR"/>
</dbReference>
<proteinExistence type="predicted"/>